<reference evidence="3" key="1">
    <citation type="journal article" date="2019" name="Int. J. Syst. Evol. Microbiol.">
        <title>The Global Catalogue of Microorganisms (GCM) 10K type strain sequencing project: providing services to taxonomists for standard genome sequencing and annotation.</title>
        <authorList>
            <consortium name="The Broad Institute Genomics Platform"/>
            <consortium name="The Broad Institute Genome Sequencing Center for Infectious Disease"/>
            <person name="Wu L."/>
            <person name="Ma J."/>
        </authorList>
    </citation>
    <scope>NUCLEOTIDE SEQUENCE [LARGE SCALE GENOMIC DNA]</scope>
    <source>
        <strain evidence="3">CGMCC 1.12749</strain>
    </source>
</reference>
<keyword evidence="1" id="KW-1133">Transmembrane helix</keyword>
<keyword evidence="1" id="KW-0472">Membrane</keyword>
<evidence type="ECO:0000313" key="2">
    <source>
        <dbReference type="EMBL" id="GGG23169.1"/>
    </source>
</evidence>
<evidence type="ECO:0008006" key="4">
    <source>
        <dbReference type="Google" id="ProtNLM"/>
    </source>
</evidence>
<comment type="caution">
    <text evidence="2">The sequence shown here is derived from an EMBL/GenBank/DDBJ whole genome shotgun (WGS) entry which is preliminary data.</text>
</comment>
<name>A0ABQ1WD50_9BACT</name>
<dbReference type="Proteomes" id="UP000634043">
    <property type="component" value="Unassembled WGS sequence"/>
</dbReference>
<protein>
    <recommendedName>
        <fullName evidence="4">DUF559 domain-containing protein</fullName>
    </recommendedName>
</protein>
<dbReference type="EMBL" id="BMFP01000005">
    <property type="protein sequence ID" value="GGG23169.1"/>
    <property type="molecule type" value="Genomic_DNA"/>
</dbReference>
<keyword evidence="1" id="KW-0812">Transmembrane</keyword>
<evidence type="ECO:0000313" key="3">
    <source>
        <dbReference type="Proteomes" id="UP000634043"/>
    </source>
</evidence>
<sequence length="306" mass="35744">MIDKCKYTYPKVIIPTTITNALLPPKEPICNNPPFPIVIKNAVFVCLIALFFIAFGILIGNAVPIIISGFIFILLYHNIKKVKSEKKIYEKAYAVYKLYLNDAFQPRSTVSYTRNGKHELFDANLYIVNKIDESLKQAVVPRITTKKSKRGHSELYFKRKLLKYLNLEFVDNEYEVRFSDVTYYPDIVISSKVGINTLYIDVEIDEPYSFSLHSRPIHHIETDDLRNRYFENGNWIIVRFSEEQVYKFTDECCELILSIIKHINSGGLERIFDYDGIKVPHWSYNQGLKMQADNYRSSYLPKAYKI</sequence>
<organism evidence="2 3">
    <name type="scientific">Pontibacter amylolyticus</name>
    <dbReference type="NCBI Taxonomy" id="1424080"/>
    <lineage>
        <taxon>Bacteria</taxon>
        <taxon>Pseudomonadati</taxon>
        <taxon>Bacteroidota</taxon>
        <taxon>Cytophagia</taxon>
        <taxon>Cytophagales</taxon>
        <taxon>Hymenobacteraceae</taxon>
        <taxon>Pontibacter</taxon>
    </lineage>
</organism>
<feature type="transmembrane region" description="Helical" evidence="1">
    <location>
        <begin position="42"/>
        <end position="75"/>
    </location>
</feature>
<accession>A0ABQ1WD50</accession>
<dbReference type="Gene3D" id="3.40.960.10">
    <property type="entry name" value="VSR Endonuclease"/>
    <property type="match status" value="1"/>
</dbReference>
<proteinExistence type="predicted"/>
<evidence type="ECO:0000256" key="1">
    <source>
        <dbReference type="SAM" id="Phobius"/>
    </source>
</evidence>
<keyword evidence="3" id="KW-1185">Reference proteome</keyword>
<gene>
    <name evidence="2" type="ORF">GCM10011323_28870</name>
</gene>